<dbReference type="Pfam" id="PF01433">
    <property type="entry name" value="Peptidase_M1"/>
    <property type="match status" value="1"/>
</dbReference>
<dbReference type="AlphaFoldDB" id="Q091L2"/>
<comment type="cofactor">
    <cofactor evidence="10 12">
        <name>Zn(2+)</name>
        <dbReference type="ChEBI" id="CHEBI:29105"/>
    </cofactor>
    <text evidence="10 12">Binds 1 zinc ion per subunit.</text>
</comment>
<feature type="binding site" evidence="10">
    <location>
        <position position="313"/>
    </location>
    <ligand>
        <name>Zn(2+)</name>
        <dbReference type="ChEBI" id="CHEBI:29105"/>
        <note>catalytic</note>
    </ligand>
</feature>
<dbReference type="InterPro" id="IPR034016">
    <property type="entry name" value="M1_APN-typ"/>
</dbReference>
<dbReference type="PRINTS" id="PR00756">
    <property type="entry name" value="ALADIPTASE"/>
</dbReference>
<dbReference type="Gene3D" id="2.60.40.1730">
    <property type="entry name" value="tricorn interacting facor f3 domain"/>
    <property type="match status" value="1"/>
</dbReference>
<evidence type="ECO:0000256" key="5">
    <source>
        <dbReference type="ARBA" id="ARBA00022723"/>
    </source>
</evidence>
<gene>
    <name evidence="16" type="ORF">STIAU_8831</name>
</gene>
<dbReference type="GO" id="GO:0070006">
    <property type="term" value="F:metalloaminopeptidase activity"/>
    <property type="evidence" value="ECO:0007669"/>
    <property type="project" value="TreeGrafter"/>
</dbReference>
<dbReference type="InterPro" id="IPR042097">
    <property type="entry name" value="Aminopeptidase_N-like_N_sf"/>
</dbReference>
<feature type="binding site" evidence="10">
    <location>
        <position position="317"/>
    </location>
    <ligand>
        <name>Zn(2+)</name>
        <dbReference type="ChEBI" id="CHEBI:29105"/>
        <note>catalytic</note>
    </ligand>
</feature>
<organism evidence="16 17">
    <name type="scientific">Stigmatella aurantiaca (strain DW4/3-1)</name>
    <dbReference type="NCBI Taxonomy" id="378806"/>
    <lineage>
        <taxon>Bacteria</taxon>
        <taxon>Pseudomonadati</taxon>
        <taxon>Myxococcota</taxon>
        <taxon>Myxococcia</taxon>
        <taxon>Myxococcales</taxon>
        <taxon>Cystobacterineae</taxon>
        <taxon>Archangiaceae</taxon>
        <taxon>Stigmatella</taxon>
    </lineage>
</organism>
<dbReference type="InterPro" id="IPR014782">
    <property type="entry name" value="Peptidase_M1_dom"/>
</dbReference>
<evidence type="ECO:0000256" key="12">
    <source>
        <dbReference type="RuleBase" id="RU364040"/>
    </source>
</evidence>
<feature type="domain" description="Peptidase M1 membrane alanine aminopeptidase" evidence="13">
    <location>
        <begin position="245"/>
        <end position="457"/>
    </location>
</feature>
<comment type="similarity">
    <text evidence="2 12">Belongs to the peptidase M1 family.</text>
</comment>
<dbReference type="GO" id="GO:0042277">
    <property type="term" value="F:peptide binding"/>
    <property type="evidence" value="ECO:0007669"/>
    <property type="project" value="TreeGrafter"/>
</dbReference>
<dbReference type="InterPro" id="IPR024571">
    <property type="entry name" value="ERAP1-like_C_dom"/>
</dbReference>
<keyword evidence="6 12" id="KW-0378">Hydrolase</keyword>
<dbReference type="GO" id="GO:0008270">
    <property type="term" value="F:zinc ion binding"/>
    <property type="evidence" value="ECO:0007669"/>
    <property type="project" value="UniProtKB-UniRule"/>
</dbReference>
<evidence type="ECO:0000256" key="4">
    <source>
        <dbReference type="ARBA" id="ARBA00022670"/>
    </source>
</evidence>
<evidence type="ECO:0000259" key="13">
    <source>
        <dbReference type="Pfam" id="PF01433"/>
    </source>
</evidence>
<feature type="binding site" evidence="10">
    <location>
        <position position="336"/>
    </location>
    <ligand>
        <name>Zn(2+)</name>
        <dbReference type="ChEBI" id="CHEBI:29105"/>
        <note>catalytic</note>
    </ligand>
</feature>
<dbReference type="EC" id="3.4.11.-" evidence="12"/>
<dbReference type="SUPFAM" id="SSF63737">
    <property type="entry name" value="Leukotriene A4 hydrolase N-terminal domain"/>
    <property type="match status" value="1"/>
</dbReference>
<dbReference type="Gene3D" id="1.10.390.10">
    <property type="entry name" value="Neutral Protease Domain 2"/>
    <property type="match status" value="1"/>
</dbReference>
<feature type="site" description="Transition state stabilizer" evidence="11">
    <location>
        <position position="398"/>
    </location>
</feature>
<evidence type="ECO:0000256" key="1">
    <source>
        <dbReference type="ARBA" id="ARBA00000098"/>
    </source>
</evidence>
<proteinExistence type="inferred from homology"/>
<evidence type="ECO:0000256" key="6">
    <source>
        <dbReference type="ARBA" id="ARBA00022801"/>
    </source>
</evidence>
<protein>
    <recommendedName>
        <fullName evidence="12">Aminopeptidase</fullName>
        <ecNumber evidence="12">3.4.11.-</ecNumber>
    </recommendedName>
</protein>
<dbReference type="PANTHER" id="PTHR11533">
    <property type="entry name" value="PROTEASE M1 ZINC METALLOPROTEASE"/>
    <property type="match status" value="1"/>
</dbReference>
<dbReference type="InterPro" id="IPR001930">
    <property type="entry name" value="Peptidase_M1"/>
</dbReference>
<dbReference type="GO" id="GO:0043171">
    <property type="term" value="P:peptide catabolic process"/>
    <property type="evidence" value="ECO:0007669"/>
    <property type="project" value="TreeGrafter"/>
</dbReference>
<accession>Q091L2</accession>
<evidence type="ECO:0000313" key="17">
    <source>
        <dbReference type="Proteomes" id="UP000032702"/>
    </source>
</evidence>
<dbReference type="GO" id="GO:0016020">
    <property type="term" value="C:membrane"/>
    <property type="evidence" value="ECO:0007669"/>
    <property type="project" value="TreeGrafter"/>
</dbReference>
<comment type="catalytic activity">
    <reaction evidence="1">
        <text>Release of an N-terminal amino acid, Xaa-|-Yaa- from a peptide, amide or arylamide. Xaa is preferably Ala, but may be most amino acids including Pro (slow action). When a terminal hydrophobic residue is followed by a prolyl residue, the two may be released as an intact Xaa-Pro dipeptide.</text>
        <dbReference type="EC" id="3.4.11.2"/>
    </reaction>
</comment>
<evidence type="ECO:0000256" key="10">
    <source>
        <dbReference type="PIRSR" id="PIRSR634016-3"/>
    </source>
</evidence>
<dbReference type="PATRIC" id="fig|378806.16.peg.5524"/>
<dbReference type="Gene3D" id="1.25.50.20">
    <property type="match status" value="1"/>
</dbReference>
<keyword evidence="5 10" id="KW-0479">Metal-binding</keyword>
<comment type="caution">
    <text evidence="16">The sequence shown here is derived from an EMBL/GenBank/DDBJ whole genome shotgun (WGS) entry which is preliminary data.</text>
</comment>
<evidence type="ECO:0000313" key="16">
    <source>
        <dbReference type="EMBL" id="EAU66420.1"/>
    </source>
</evidence>
<dbReference type="EMBL" id="AAMD01000056">
    <property type="protein sequence ID" value="EAU66420.1"/>
    <property type="molecule type" value="Genomic_DNA"/>
</dbReference>
<dbReference type="Gene3D" id="2.60.40.1910">
    <property type="match status" value="1"/>
</dbReference>
<dbReference type="PANTHER" id="PTHR11533:SF174">
    <property type="entry name" value="PUROMYCIN-SENSITIVE AMINOPEPTIDASE-RELATED"/>
    <property type="match status" value="1"/>
</dbReference>
<dbReference type="InterPro" id="IPR050344">
    <property type="entry name" value="Peptidase_M1_aminopeptidases"/>
</dbReference>
<feature type="domain" description="ERAP1-like C-terminal" evidence="14">
    <location>
        <begin position="532"/>
        <end position="844"/>
    </location>
</feature>
<dbReference type="SUPFAM" id="SSF55486">
    <property type="entry name" value="Metalloproteases ('zincins'), catalytic domain"/>
    <property type="match status" value="1"/>
</dbReference>
<dbReference type="FunFam" id="1.10.390.10:FF:000006">
    <property type="entry name" value="Puromycin-sensitive aminopeptidase"/>
    <property type="match status" value="1"/>
</dbReference>
<dbReference type="Proteomes" id="UP000032702">
    <property type="component" value="Unassembled WGS sequence"/>
</dbReference>
<name>Q091L2_STIAD</name>
<feature type="domain" description="Aminopeptidase N-like N-terminal" evidence="15">
    <location>
        <begin position="32"/>
        <end position="206"/>
    </location>
</feature>
<evidence type="ECO:0000256" key="8">
    <source>
        <dbReference type="ARBA" id="ARBA00023049"/>
    </source>
</evidence>
<dbReference type="CDD" id="cd09601">
    <property type="entry name" value="M1_APN-Q_like"/>
    <property type="match status" value="1"/>
</dbReference>
<keyword evidence="8 12" id="KW-0482">Metalloprotease</keyword>
<dbReference type="GO" id="GO:0016285">
    <property type="term" value="F:alanyl aminopeptidase activity"/>
    <property type="evidence" value="ECO:0007669"/>
    <property type="project" value="UniProtKB-EC"/>
</dbReference>
<dbReference type="Pfam" id="PF17900">
    <property type="entry name" value="Peptidase_M1_N"/>
    <property type="match status" value="1"/>
</dbReference>
<evidence type="ECO:0000256" key="11">
    <source>
        <dbReference type="PIRSR" id="PIRSR634016-4"/>
    </source>
</evidence>
<dbReference type="InterPro" id="IPR045357">
    <property type="entry name" value="Aminopeptidase_N-like_N"/>
</dbReference>
<feature type="active site" description="Proton acceptor" evidence="9">
    <location>
        <position position="314"/>
    </location>
</feature>
<keyword evidence="7 10" id="KW-0862">Zinc</keyword>
<reference evidence="16 17" key="1">
    <citation type="submission" date="2006-04" db="EMBL/GenBank/DDBJ databases">
        <authorList>
            <person name="Nierman W.C."/>
        </authorList>
    </citation>
    <scope>NUCLEOTIDE SEQUENCE [LARGE SCALE GENOMIC DNA]</scope>
    <source>
        <strain evidence="16 17">DW4/3-1</strain>
    </source>
</reference>
<dbReference type="GO" id="GO:0005737">
    <property type="term" value="C:cytoplasm"/>
    <property type="evidence" value="ECO:0007669"/>
    <property type="project" value="TreeGrafter"/>
</dbReference>
<evidence type="ECO:0000256" key="9">
    <source>
        <dbReference type="PIRSR" id="PIRSR634016-1"/>
    </source>
</evidence>
<sequence length="866" mass="95656">MRPTACAGARVPGPMAHLTADKNFRLPRTVLPRRYTATVSLDLEARTFTGTQTVELTVHAPTNEIILHALALQLTQVSVRIGGTQHTPTSIQPVAESETVVLRFASPLPTGEGSLAVDWTGRFTEGLRGLYLSGKVAATQFETADARRLFPCFDEPAFKAHWALSVRVPAKPELTVLSNGAVTSDKTEGAFRHVTFQETDVLSSYLIALVVGPLVGTPEQKVDGVPVRTWALPEKAHLTRFGQEAALASLPRLQEYFGLPYAYGKVDQVGIPDFEAGAMENAGLITFREVALLLDPATAPLSVQKRVSEVVAHELAHQWFGNWVTMVWWDDLWLNEAFATWMAYKIVDSWKPEWRVWLDFDTGKAAALHLDALKSTHPVRGEVRNASEAGESFDLITYEKGGAVLRMIEGFLGEEAFREGIRQYMRTHARGNAVADDLWKALGAASSQPVVELANAWIGQSGYPLVSVSQEGHQVTLTQRRFYSEPGASSGERWPVPVVLRFEDGNGVREQRVLLREERTPVTLEGSGEIRWLSANAGSTGFYRVAYDAASLQKLASNLGALAPSERIGVLADQWALVRAGLAKVEDFLNLAGRFGNEEDDAVLDELAGRLSYIESRLVEGEDQERFRRWVERLLGPGLEKLGWEPGPEESNRIRLRRAALVRAVGVLARGQGALGEARARVKRAFAGDKQALEPNLLDSAVAMVARHGDAALFDTLLEKMKVEPDPATQRRYLTALTSFEEPALAKRGQELFFTDTVKMQDVTTYLSGLLANRTGRDAWWAEVQKRWKDVVGRTGGAPMLLRRVVESLGLMRTRAQLEEVQALLQTHPVGEAQQAMKQTLERLAQDVALREREGAGVVEWLRRQA</sequence>
<dbReference type="InterPro" id="IPR027268">
    <property type="entry name" value="Peptidase_M4/M1_CTD_sf"/>
</dbReference>
<dbReference type="GO" id="GO:0005615">
    <property type="term" value="C:extracellular space"/>
    <property type="evidence" value="ECO:0007669"/>
    <property type="project" value="TreeGrafter"/>
</dbReference>
<keyword evidence="4 12" id="KW-0645">Protease</keyword>
<evidence type="ECO:0000256" key="7">
    <source>
        <dbReference type="ARBA" id="ARBA00022833"/>
    </source>
</evidence>
<evidence type="ECO:0000256" key="3">
    <source>
        <dbReference type="ARBA" id="ARBA00022438"/>
    </source>
</evidence>
<evidence type="ECO:0000259" key="14">
    <source>
        <dbReference type="Pfam" id="PF11838"/>
    </source>
</evidence>
<keyword evidence="3 12" id="KW-0031">Aminopeptidase</keyword>
<dbReference type="GO" id="GO:0006508">
    <property type="term" value="P:proteolysis"/>
    <property type="evidence" value="ECO:0007669"/>
    <property type="project" value="UniProtKB-KW"/>
</dbReference>
<evidence type="ECO:0000259" key="15">
    <source>
        <dbReference type="Pfam" id="PF17900"/>
    </source>
</evidence>
<dbReference type="Pfam" id="PF11838">
    <property type="entry name" value="ERAP1_C"/>
    <property type="match status" value="1"/>
</dbReference>
<evidence type="ECO:0000256" key="2">
    <source>
        <dbReference type="ARBA" id="ARBA00010136"/>
    </source>
</evidence>